<dbReference type="SUPFAM" id="SSF57716">
    <property type="entry name" value="Glucocorticoid receptor-like (DNA-binding domain)"/>
    <property type="match status" value="1"/>
</dbReference>
<keyword evidence="8 10" id="KW-0675">Receptor</keyword>
<evidence type="ECO:0000256" key="6">
    <source>
        <dbReference type="ARBA" id="ARBA00023125"/>
    </source>
</evidence>
<comment type="subcellular location">
    <subcellularLocation>
        <location evidence="10">Nucleus</location>
    </subcellularLocation>
</comment>
<dbReference type="InterPro" id="IPR001728">
    <property type="entry name" value="ThyrH_rcpt"/>
</dbReference>
<feature type="domain" description="Nuclear receptor" evidence="12">
    <location>
        <begin position="103"/>
        <end position="178"/>
    </location>
</feature>
<evidence type="ECO:0000256" key="7">
    <source>
        <dbReference type="ARBA" id="ARBA00023163"/>
    </source>
</evidence>
<evidence type="ECO:0000313" key="14">
    <source>
        <dbReference type="Proteomes" id="UP000694865"/>
    </source>
</evidence>
<dbReference type="GeneID" id="100370954"/>
<feature type="compositionally biased region" description="Polar residues" evidence="11">
    <location>
        <begin position="60"/>
        <end position="72"/>
    </location>
</feature>
<name>A0ABM0GP95_SACKO</name>
<reference evidence="15" key="1">
    <citation type="submission" date="2025-08" db="UniProtKB">
        <authorList>
            <consortium name="RefSeq"/>
        </authorList>
    </citation>
    <scope>IDENTIFICATION</scope>
    <source>
        <tissue evidence="15">Testes</tissue>
    </source>
</reference>
<keyword evidence="6 10" id="KW-0238">DNA-binding</keyword>
<dbReference type="PROSITE" id="PS00031">
    <property type="entry name" value="NUCLEAR_REC_DBD_1"/>
    <property type="match status" value="1"/>
</dbReference>
<organism evidence="14 15">
    <name type="scientific">Saccoglossus kowalevskii</name>
    <name type="common">Acorn worm</name>
    <dbReference type="NCBI Taxonomy" id="10224"/>
    <lineage>
        <taxon>Eukaryota</taxon>
        <taxon>Metazoa</taxon>
        <taxon>Hemichordata</taxon>
        <taxon>Enteropneusta</taxon>
        <taxon>Harrimaniidae</taxon>
        <taxon>Saccoglossus</taxon>
    </lineage>
</organism>
<dbReference type="Gene3D" id="1.10.565.10">
    <property type="entry name" value="Retinoid X Receptor"/>
    <property type="match status" value="1"/>
</dbReference>
<protein>
    <submittedName>
        <fullName evidence="15">Uncharacterized protein LOC100370954</fullName>
    </submittedName>
</protein>
<dbReference type="Pfam" id="PF00105">
    <property type="entry name" value="zf-C4"/>
    <property type="match status" value="1"/>
</dbReference>
<dbReference type="SUPFAM" id="SSF48508">
    <property type="entry name" value="Nuclear receptor ligand-binding domain"/>
    <property type="match status" value="1"/>
</dbReference>
<dbReference type="PRINTS" id="PR00546">
    <property type="entry name" value="THYROIDHORMR"/>
</dbReference>
<keyword evidence="5 10" id="KW-0805">Transcription regulation</keyword>
<dbReference type="CDD" id="cd06916">
    <property type="entry name" value="NR_DBD_like"/>
    <property type="match status" value="1"/>
</dbReference>
<evidence type="ECO:0000313" key="15">
    <source>
        <dbReference type="RefSeq" id="XP_002734320.1"/>
    </source>
</evidence>
<dbReference type="PANTHER" id="PTHR24082:SF473">
    <property type="entry name" value="ECDYSONE-INDUCED PROTEIN 75B, ISOFORM B"/>
    <property type="match status" value="1"/>
</dbReference>
<keyword evidence="14" id="KW-1185">Reference proteome</keyword>
<gene>
    <name evidence="15" type="primary">LOC100370954</name>
</gene>
<dbReference type="PROSITE" id="PS51843">
    <property type="entry name" value="NR_LBD"/>
    <property type="match status" value="1"/>
</dbReference>
<evidence type="ECO:0000259" key="12">
    <source>
        <dbReference type="PROSITE" id="PS51030"/>
    </source>
</evidence>
<dbReference type="Pfam" id="PF00104">
    <property type="entry name" value="Hormone_recep"/>
    <property type="match status" value="1"/>
</dbReference>
<evidence type="ECO:0000256" key="3">
    <source>
        <dbReference type="ARBA" id="ARBA00022771"/>
    </source>
</evidence>
<keyword evidence="3 10" id="KW-0863">Zinc-finger</keyword>
<evidence type="ECO:0000256" key="1">
    <source>
        <dbReference type="ARBA" id="ARBA00008092"/>
    </source>
</evidence>
<evidence type="ECO:0000256" key="9">
    <source>
        <dbReference type="ARBA" id="ARBA00023242"/>
    </source>
</evidence>
<evidence type="ECO:0000256" key="5">
    <source>
        <dbReference type="ARBA" id="ARBA00023015"/>
    </source>
</evidence>
<dbReference type="InterPro" id="IPR000536">
    <property type="entry name" value="Nucl_hrmn_rcpt_lig-bd"/>
</dbReference>
<dbReference type="InterPro" id="IPR013088">
    <property type="entry name" value="Znf_NHR/GATA"/>
</dbReference>
<evidence type="ECO:0000256" key="8">
    <source>
        <dbReference type="ARBA" id="ARBA00023170"/>
    </source>
</evidence>
<feature type="compositionally biased region" description="Low complexity" evidence="11">
    <location>
        <begin position="13"/>
        <end position="28"/>
    </location>
</feature>
<feature type="region of interest" description="Disordered" evidence="11">
    <location>
        <begin position="420"/>
        <end position="468"/>
    </location>
</feature>
<feature type="compositionally biased region" description="Polar residues" evidence="11">
    <location>
        <begin position="431"/>
        <end position="464"/>
    </location>
</feature>
<dbReference type="SMART" id="SM00430">
    <property type="entry name" value="HOLI"/>
    <property type="match status" value="1"/>
</dbReference>
<feature type="compositionally biased region" description="Basic and acidic residues" evidence="11">
    <location>
        <begin position="281"/>
        <end position="292"/>
    </location>
</feature>
<accession>A0ABM0GP95</accession>
<dbReference type="CDD" id="cd06929">
    <property type="entry name" value="NR_LBD_F1"/>
    <property type="match status" value="1"/>
</dbReference>
<dbReference type="PANTHER" id="PTHR24082">
    <property type="entry name" value="NUCLEAR HORMONE RECEPTOR"/>
    <property type="match status" value="1"/>
</dbReference>
<dbReference type="InterPro" id="IPR001723">
    <property type="entry name" value="Nuclear_hrmn_rcpt"/>
</dbReference>
<evidence type="ECO:0000256" key="4">
    <source>
        <dbReference type="ARBA" id="ARBA00022833"/>
    </source>
</evidence>
<dbReference type="Proteomes" id="UP000694865">
    <property type="component" value="Unplaced"/>
</dbReference>
<dbReference type="SMART" id="SM00399">
    <property type="entry name" value="ZnF_C4"/>
    <property type="match status" value="1"/>
</dbReference>
<dbReference type="PRINTS" id="PR00047">
    <property type="entry name" value="STROIDFINGER"/>
</dbReference>
<feature type="compositionally biased region" description="Low complexity" evidence="11">
    <location>
        <begin position="36"/>
        <end position="59"/>
    </location>
</feature>
<evidence type="ECO:0000256" key="2">
    <source>
        <dbReference type="ARBA" id="ARBA00022723"/>
    </source>
</evidence>
<evidence type="ECO:0000256" key="10">
    <source>
        <dbReference type="RuleBase" id="RU004334"/>
    </source>
</evidence>
<dbReference type="Gene3D" id="3.30.50.10">
    <property type="entry name" value="Erythroid Transcription Factor GATA-1, subunit A"/>
    <property type="match status" value="1"/>
</dbReference>
<dbReference type="InterPro" id="IPR050234">
    <property type="entry name" value="Nuclear_hormone_rcpt_NR1"/>
</dbReference>
<dbReference type="PROSITE" id="PS51030">
    <property type="entry name" value="NUCLEAR_REC_DBD_2"/>
    <property type="match status" value="1"/>
</dbReference>
<keyword evidence="4 10" id="KW-0862">Zinc</keyword>
<dbReference type="InterPro" id="IPR035500">
    <property type="entry name" value="NHR-like_dom_sf"/>
</dbReference>
<keyword evidence="2 10" id="KW-0479">Metal-binding</keyword>
<dbReference type="InterPro" id="IPR001628">
    <property type="entry name" value="Znf_hrmn_rcpt"/>
</dbReference>
<sequence length="803" mass="88993">MDFSLTHIRRSKSTSSSPTTSSFDPLSTISRNGVELTTTSTPSSSTSLLSPQLTSLGSQRQHISSSTHQPSDGGSGANQKMLPGTSSESKSVKPRHKDQLNELISCQICGDTSTGFHYGVHSCEGCKGFFRRSISQHTSYTCTNKEMCDISIYTRNQCQLCRWRKCCSVGMSKDASRLGRRSKRMIERMQDMITKTPKDEPDKRIKTARGGLQRNEYMHQSWGSQELFDNVIENTGKQSVPQYNCNFKDMVNVKSEQIGGLSTCLYENMGIKQILGGFKQPSDKSPTDEDSKSGLPMSPKQAGFISSSSLSDINGISVTAINEMLSAGQPVILIPQQIGKSPALGMSVQGQIPPAVVVVKPSEPLKQQVCPSPVSPFSELSGFINKEQKSSDCAATSSGYHSSQRQTMTEMTNYTSLNSIEPEYTKPKPSPQSIGSPQQLTPSLRNQATTESVLKQQSAQQPSPCGSLGSSFQLSPFLSSPISSPGKNFLFDTPTPSPDESASTKSPVVINFPDINTSTLSSEEVEQLEVLLHSIAKSHHDNCHFTYARIRILKKRYFGIEESEYSSRGRKLHDCSNCPPPPDFPTSELPPRELTMSEDKITATHMIRFFADKFTGLITRIVVFTKQIPGFRMLDKEDQIILIKAGLFEVSAVRFTTVIDTNSNMVNYWTTGDRFSRELARQGHLGKVIDLLFELAGWFNELELTDDEVGCLNAVIMVAADRPGLKKREDVLVLQTRLLKVLQLELKRTHPDRPDLFTQVLTIIPKLREIGPEHTRRLMELKIQNPKVPKLSALHAEVFDLVE</sequence>
<keyword evidence="9 10" id="KW-0539">Nucleus</keyword>
<feature type="region of interest" description="Disordered" evidence="11">
    <location>
        <begin position="277"/>
        <end position="301"/>
    </location>
</feature>
<dbReference type="RefSeq" id="XP_002734320.1">
    <property type="nucleotide sequence ID" value="XM_002734274.2"/>
</dbReference>
<proteinExistence type="inferred from homology"/>
<evidence type="ECO:0000259" key="13">
    <source>
        <dbReference type="PROSITE" id="PS51843"/>
    </source>
</evidence>
<comment type="similarity">
    <text evidence="1">Belongs to the nuclear hormone receptor family. NR1 subfamily.</text>
</comment>
<dbReference type="PRINTS" id="PR00398">
    <property type="entry name" value="STRDHORMONER"/>
</dbReference>
<feature type="region of interest" description="Disordered" evidence="11">
    <location>
        <begin position="1"/>
        <end position="96"/>
    </location>
</feature>
<feature type="domain" description="NR LBD" evidence="13">
    <location>
        <begin position="561"/>
        <end position="800"/>
    </location>
</feature>
<keyword evidence="7 10" id="KW-0804">Transcription</keyword>
<evidence type="ECO:0000256" key="11">
    <source>
        <dbReference type="SAM" id="MobiDB-lite"/>
    </source>
</evidence>